<dbReference type="PROSITE" id="PS50089">
    <property type="entry name" value="ZF_RING_2"/>
    <property type="match status" value="1"/>
</dbReference>
<evidence type="ECO:0000259" key="6">
    <source>
        <dbReference type="PROSITE" id="PS51292"/>
    </source>
</evidence>
<protein>
    <submittedName>
        <fullName evidence="7">Mitogen-activated protein kinase kinase kinase 1</fullName>
    </submittedName>
</protein>
<dbReference type="PANTHER" id="PTHR21540:SF0">
    <property type="entry name" value="PHD FAMILY PROTEIN"/>
    <property type="match status" value="1"/>
</dbReference>
<evidence type="ECO:0000313" key="7">
    <source>
        <dbReference type="EMBL" id="KAF7830111.1"/>
    </source>
</evidence>
<keyword evidence="3" id="KW-0862">Zinc</keyword>
<evidence type="ECO:0000256" key="2">
    <source>
        <dbReference type="ARBA" id="ARBA00022771"/>
    </source>
</evidence>
<keyword evidence="7" id="KW-0808">Transferase</keyword>
<dbReference type="GO" id="GO:0061630">
    <property type="term" value="F:ubiquitin protein ligase activity"/>
    <property type="evidence" value="ECO:0007669"/>
    <property type="project" value="InterPro"/>
</dbReference>
<evidence type="ECO:0000256" key="4">
    <source>
        <dbReference type="PROSITE-ProRule" id="PRU00175"/>
    </source>
</evidence>
<dbReference type="Proteomes" id="UP000634136">
    <property type="component" value="Unassembled WGS sequence"/>
</dbReference>
<gene>
    <name evidence="7" type="ORF">G2W53_012444</name>
</gene>
<dbReference type="InterPro" id="IPR039903">
    <property type="entry name" value="Zswim2"/>
</dbReference>
<feature type="domain" description="RING-type" evidence="5">
    <location>
        <begin position="130"/>
        <end position="178"/>
    </location>
</feature>
<evidence type="ECO:0000256" key="1">
    <source>
        <dbReference type="ARBA" id="ARBA00022723"/>
    </source>
</evidence>
<dbReference type="SUPFAM" id="SSF57850">
    <property type="entry name" value="RING/U-box"/>
    <property type="match status" value="1"/>
</dbReference>
<dbReference type="OrthoDB" id="2122982at2759"/>
<dbReference type="EMBL" id="JAAIUW010000005">
    <property type="protein sequence ID" value="KAF7830111.1"/>
    <property type="molecule type" value="Genomic_DNA"/>
</dbReference>
<dbReference type="InterPro" id="IPR001841">
    <property type="entry name" value="Znf_RING"/>
</dbReference>
<accession>A0A834U0Z2</accession>
<dbReference type="AlphaFoldDB" id="A0A834U0Z2"/>
<feature type="domain" description="RING-CH-type" evidence="6">
    <location>
        <begin position="122"/>
        <end position="184"/>
    </location>
</feature>
<dbReference type="PANTHER" id="PTHR21540">
    <property type="entry name" value="RING FINGER AND SWIM DOMAIN-CONTAINING PROTEIN 2"/>
    <property type="match status" value="1"/>
</dbReference>
<sequence length="220" mass="25336">MRPLNGEEAQITNNQIEDFTCNFEILKATMIRQSNGEMVLPGLNVWFGNGRFDERKCWSRERDVCDCVPLDDVCLRRRNLRPCELHRLLNTPSLPEAIAGARLRQRFQQVVSNEGGGLIGSMEIEEGRRCPVCLEEMGKDKEERVVACGRCENPIHEECLVRWKRSRGKRWARCVICRAKWKDRREQDKYLNLSAYVIQDKDHTVQPSASGSELVSALSN</sequence>
<comment type="caution">
    <text evidence="7">The sequence shown here is derived from an EMBL/GenBank/DDBJ whole genome shotgun (WGS) entry which is preliminary data.</text>
</comment>
<proteinExistence type="predicted"/>
<evidence type="ECO:0000256" key="3">
    <source>
        <dbReference type="ARBA" id="ARBA00022833"/>
    </source>
</evidence>
<dbReference type="Pfam" id="PF13639">
    <property type="entry name" value="zf-RING_2"/>
    <property type="match status" value="1"/>
</dbReference>
<keyword evidence="7" id="KW-0418">Kinase</keyword>
<evidence type="ECO:0000313" key="8">
    <source>
        <dbReference type="Proteomes" id="UP000634136"/>
    </source>
</evidence>
<dbReference type="GO" id="GO:0016301">
    <property type="term" value="F:kinase activity"/>
    <property type="evidence" value="ECO:0007669"/>
    <property type="project" value="UniProtKB-KW"/>
</dbReference>
<organism evidence="7 8">
    <name type="scientific">Senna tora</name>
    <dbReference type="NCBI Taxonomy" id="362788"/>
    <lineage>
        <taxon>Eukaryota</taxon>
        <taxon>Viridiplantae</taxon>
        <taxon>Streptophyta</taxon>
        <taxon>Embryophyta</taxon>
        <taxon>Tracheophyta</taxon>
        <taxon>Spermatophyta</taxon>
        <taxon>Magnoliopsida</taxon>
        <taxon>eudicotyledons</taxon>
        <taxon>Gunneridae</taxon>
        <taxon>Pentapetalae</taxon>
        <taxon>rosids</taxon>
        <taxon>fabids</taxon>
        <taxon>Fabales</taxon>
        <taxon>Fabaceae</taxon>
        <taxon>Caesalpinioideae</taxon>
        <taxon>Cassia clade</taxon>
        <taxon>Senna</taxon>
    </lineage>
</organism>
<dbReference type="PROSITE" id="PS51292">
    <property type="entry name" value="ZF_RING_CH"/>
    <property type="match status" value="1"/>
</dbReference>
<dbReference type="InterPro" id="IPR011016">
    <property type="entry name" value="Znf_RING-CH"/>
</dbReference>
<dbReference type="GO" id="GO:0008270">
    <property type="term" value="F:zinc ion binding"/>
    <property type="evidence" value="ECO:0007669"/>
    <property type="project" value="UniProtKB-KW"/>
</dbReference>
<reference evidence="7" key="1">
    <citation type="submission" date="2020-09" db="EMBL/GenBank/DDBJ databases">
        <title>Genome-Enabled Discovery of Anthraquinone Biosynthesis in Senna tora.</title>
        <authorList>
            <person name="Kang S.-H."/>
            <person name="Pandey R.P."/>
            <person name="Lee C.-M."/>
            <person name="Sim J.-S."/>
            <person name="Jeong J.-T."/>
            <person name="Choi B.-S."/>
            <person name="Jung M."/>
            <person name="Ginzburg D."/>
            <person name="Zhao K."/>
            <person name="Won S.Y."/>
            <person name="Oh T.-J."/>
            <person name="Yu Y."/>
            <person name="Kim N.-H."/>
            <person name="Lee O.R."/>
            <person name="Lee T.-H."/>
            <person name="Bashyal P."/>
            <person name="Kim T.-S."/>
            <person name="Lee W.-H."/>
            <person name="Kawkins C."/>
            <person name="Kim C.-K."/>
            <person name="Kim J.S."/>
            <person name="Ahn B.O."/>
            <person name="Rhee S.Y."/>
            <person name="Sohng J.K."/>
        </authorList>
    </citation>
    <scope>NUCLEOTIDE SEQUENCE</scope>
    <source>
        <tissue evidence="7">Leaf</tissue>
    </source>
</reference>
<keyword evidence="8" id="KW-1185">Reference proteome</keyword>
<dbReference type="Gene3D" id="3.30.40.10">
    <property type="entry name" value="Zinc/RING finger domain, C3HC4 (zinc finger)"/>
    <property type="match status" value="1"/>
</dbReference>
<dbReference type="InterPro" id="IPR013083">
    <property type="entry name" value="Znf_RING/FYVE/PHD"/>
</dbReference>
<keyword evidence="2 4" id="KW-0863">Zinc-finger</keyword>
<keyword evidence="1" id="KW-0479">Metal-binding</keyword>
<evidence type="ECO:0000259" key="5">
    <source>
        <dbReference type="PROSITE" id="PS50089"/>
    </source>
</evidence>
<name>A0A834U0Z2_9FABA</name>